<sequence length="572" mass="67459">IYICRHISFACSNLKKVIFESGTDNEIFINSLKNRGVQIIKPSISNLCKFFMENVKMDHIEHKILLEFIIRQKIRIESVLKDMILVGYEYQPFYKYFQEESNFDKIEVVKVCLKLNIDPSPYHSKKDIISTIQQLLVEEETSVDHAIIQLLFLKCDMKTIQQLLNKQITTEQIRVCLKQDIELTKIDSFDVDYSIQELIMLAVRNQIDCTPLMVQLKMDDSDFIQILVEQDENVVQYLFFRNISYSQAIIMLKSKQVNPNQFIKAFQKFKNFSDQYIQSKNCLATVDSVDSVIQNESQRFSQSIQTYCKQVIQLQDTKNQEQIRVNAHISTSLQKLTEENQILRQKLAFAEESKFQAVNRLSFSYKLNLESQQKQITDFKVELSNKLNTLVDQLKEQFESENSQLKEKVANLQNELNRQKSSNRTQDSELVETLDTQVQWLQNQCQQLEDELHLKNKALREQMQQNLQITKQITQIQQKNLQPVQRQNQSLLEQIQKQDQEKQEFIEKVEKYQKQLEEKYKQRETELEQLHEAKLQIKDQLISELAAQMKQNTAEMLQINPIGLLNQVCKIL</sequence>
<accession>A0A146K353</accession>
<protein>
    <submittedName>
        <fullName evidence="2">Uncharacterized protein</fullName>
    </submittedName>
</protein>
<gene>
    <name evidence="2" type="ORF">TPC1_30536</name>
</gene>
<reference evidence="2" key="1">
    <citation type="submission" date="2015-07" db="EMBL/GenBank/DDBJ databases">
        <title>Adaptation to a free-living lifestyle via gene acquisitions in the diplomonad Trepomonas sp. PC1.</title>
        <authorList>
            <person name="Xu F."/>
            <person name="Jerlstrom-Hultqvist J."/>
            <person name="Kolisko M."/>
            <person name="Simpson A.G.B."/>
            <person name="Roger A.J."/>
            <person name="Svard S.G."/>
            <person name="Andersson J.O."/>
        </authorList>
    </citation>
    <scope>NUCLEOTIDE SEQUENCE</scope>
    <source>
        <strain evidence="2">PC1</strain>
    </source>
</reference>
<proteinExistence type="predicted"/>
<dbReference type="AlphaFoldDB" id="A0A146K353"/>
<dbReference type="EMBL" id="GDID01006637">
    <property type="protein sequence ID" value="JAP89969.1"/>
    <property type="molecule type" value="Transcribed_RNA"/>
</dbReference>
<feature type="non-terminal residue" evidence="2">
    <location>
        <position position="1"/>
    </location>
</feature>
<feature type="coiled-coil region" evidence="1">
    <location>
        <begin position="384"/>
        <end position="540"/>
    </location>
</feature>
<name>A0A146K353_9EUKA</name>
<evidence type="ECO:0000256" key="1">
    <source>
        <dbReference type="SAM" id="Coils"/>
    </source>
</evidence>
<keyword evidence="1" id="KW-0175">Coiled coil</keyword>
<organism evidence="2">
    <name type="scientific">Trepomonas sp. PC1</name>
    <dbReference type="NCBI Taxonomy" id="1076344"/>
    <lineage>
        <taxon>Eukaryota</taxon>
        <taxon>Metamonada</taxon>
        <taxon>Diplomonadida</taxon>
        <taxon>Hexamitidae</taxon>
        <taxon>Hexamitinae</taxon>
        <taxon>Trepomonas</taxon>
    </lineage>
</organism>
<evidence type="ECO:0000313" key="2">
    <source>
        <dbReference type="EMBL" id="JAP89969.1"/>
    </source>
</evidence>
<feature type="non-terminal residue" evidence="2">
    <location>
        <position position="572"/>
    </location>
</feature>